<reference evidence="3 4" key="1">
    <citation type="submission" date="2023-03" db="EMBL/GenBank/DDBJ databases">
        <title>Thalassotalea loyana LMG 22536T draft genome sequence.</title>
        <authorList>
            <person name="Sawabe T."/>
        </authorList>
    </citation>
    <scope>NUCLEOTIDE SEQUENCE [LARGE SCALE GENOMIC DNA]</scope>
    <source>
        <strain evidence="3 4">LMG 22536</strain>
    </source>
</reference>
<dbReference type="Gene3D" id="1.20.1600.10">
    <property type="entry name" value="Outer membrane efflux proteins (OEP)"/>
    <property type="match status" value="1"/>
</dbReference>
<dbReference type="RefSeq" id="WP_284296399.1">
    <property type="nucleotide sequence ID" value="NZ_BSSV01000001.1"/>
</dbReference>
<sequence length="475" mass="51291">MYVKYLVTVLVIISLGGCEVNQPPVKEAMIEQVMPETNQEPPINYDEVANAAIGDVKDGWLKNFNDPALEAIVEEAIRHNLNLQAAVTKLDAAAAIAIQAGAELKPVIGVGGNLGTDQLFSSSGYEIDNDAIALNMSWELDIWGRIRAQQAAGEAAFEATQYQVMWAYQSIAAQTAKIYYLLTEAQLQLGLANEAVALYEKTYDIVAVKYKQGQVTQREVSLASANVASGKATVRKAQSALLQASRALEVMLGRYPAAEIAGAQNLNATLPPIPVGLPSELLERRPDIKSAERAAAAQFYQIQQAETARLPKISLTAGVGSVSNDLTSAISLGNEFWSLGTNFVAPIFTGGALEAQVNVESAEYRQAMANYGLTALKAFSEVEQGLANETLLREQQAYLTQVVYDSQEALRVANVQFDVGKVDLLSVIQQQGQLIGAKVNLLNIKDTRLQQRIDLHLALGGDFQEGPKVEPAEVQ</sequence>
<evidence type="ECO:0000256" key="2">
    <source>
        <dbReference type="RuleBase" id="RU362097"/>
    </source>
</evidence>
<protein>
    <submittedName>
        <fullName evidence="3">RND transporter</fullName>
    </submittedName>
</protein>
<evidence type="ECO:0000313" key="4">
    <source>
        <dbReference type="Proteomes" id="UP001157134"/>
    </source>
</evidence>
<accession>A0ABQ6HAY8</accession>
<organism evidence="3 4">
    <name type="scientific">Thalassotalea loyana</name>
    <dbReference type="NCBI Taxonomy" id="280483"/>
    <lineage>
        <taxon>Bacteria</taxon>
        <taxon>Pseudomonadati</taxon>
        <taxon>Pseudomonadota</taxon>
        <taxon>Gammaproteobacteria</taxon>
        <taxon>Alteromonadales</taxon>
        <taxon>Colwelliaceae</taxon>
        <taxon>Thalassotalea</taxon>
    </lineage>
</organism>
<dbReference type="InterPro" id="IPR003423">
    <property type="entry name" value="OMP_efflux"/>
</dbReference>
<keyword evidence="2" id="KW-0564">Palmitate</keyword>
<keyword evidence="4" id="KW-1185">Reference proteome</keyword>
<comment type="caution">
    <text evidence="3">The sequence shown here is derived from an EMBL/GenBank/DDBJ whole genome shotgun (WGS) entry which is preliminary data.</text>
</comment>
<gene>
    <name evidence="3" type="primary">oprM</name>
    <name evidence="3" type="ORF">tloyanaT_10240</name>
</gene>
<proteinExistence type="inferred from homology"/>
<keyword evidence="2" id="KW-0472">Membrane</keyword>
<dbReference type="PROSITE" id="PS51257">
    <property type="entry name" value="PROKAR_LIPOPROTEIN"/>
    <property type="match status" value="1"/>
</dbReference>
<name>A0ABQ6HAY8_9GAMM</name>
<evidence type="ECO:0000256" key="1">
    <source>
        <dbReference type="ARBA" id="ARBA00007613"/>
    </source>
</evidence>
<dbReference type="Gene3D" id="2.20.200.10">
    <property type="entry name" value="Outer membrane efflux proteins (OEP)"/>
    <property type="match status" value="1"/>
</dbReference>
<dbReference type="PANTHER" id="PTHR30203">
    <property type="entry name" value="OUTER MEMBRANE CATION EFFLUX PROTEIN"/>
    <property type="match status" value="1"/>
</dbReference>
<dbReference type="InterPro" id="IPR010131">
    <property type="entry name" value="MdtP/NodT-like"/>
</dbReference>
<dbReference type="Pfam" id="PF02321">
    <property type="entry name" value="OEP"/>
    <property type="match status" value="2"/>
</dbReference>
<comment type="similarity">
    <text evidence="1 2">Belongs to the outer membrane factor (OMF) (TC 1.B.17) family.</text>
</comment>
<dbReference type="NCBIfam" id="TIGR01845">
    <property type="entry name" value="outer_NodT"/>
    <property type="match status" value="1"/>
</dbReference>
<dbReference type="SUPFAM" id="SSF56954">
    <property type="entry name" value="Outer membrane efflux proteins (OEP)"/>
    <property type="match status" value="1"/>
</dbReference>
<keyword evidence="2" id="KW-0449">Lipoprotein</keyword>
<comment type="subcellular location">
    <subcellularLocation>
        <location evidence="2">Cell outer membrane</location>
        <topology evidence="2">Lipid-anchor</topology>
    </subcellularLocation>
</comment>
<dbReference type="EMBL" id="BSSV01000001">
    <property type="protein sequence ID" value="GLX84772.1"/>
    <property type="molecule type" value="Genomic_DNA"/>
</dbReference>
<evidence type="ECO:0000313" key="3">
    <source>
        <dbReference type="EMBL" id="GLX84772.1"/>
    </source>
</evidence>
<keyword evidence="2" id="KW-0812">Transmembrane</keyword>
<keyword evidence="2" id="KW-1134">Transmembrane beta strand</keyword>
<dbReference type="Proteomes" id="UP001157134">
    <property type="component" value="Unassembled WGS sequence"/>
</dbReference>